<evidence type="ECO:0000256" key="3">
    <source>
        <dbReference type="ARBA" id="ARBA00022989"/>
    </source>
</evidence>
<sequence length="222" mass="24385">MFTNMSIMVAPILSIGFVLLMKIAMPSAVATGAYLLGMGLSFNNIMGGIMMGSYPLSEEKEKNTLRVLMTSSVSSVEFIIGSILPSLLITVIINIVLIPIAGVPVGKIDWPIYLLYTTVTALISIIIGYVIGIYSNSQMQAGNLSMPIMLLFTLTPMFQSFNKTIENIMSFTYPGMLNDFVLHSMTNNYNINFKDVSVLVIWLIVCLGIFIYAYSKNGLDSE</sequence>
<dbReference type="GO" id="GO:0140359">
    <property type="term" value="F:ABC-type transporter activity"/>
    <property type="evidence" value="ECO:0007669"/>
    <property type="project" value="InterPro"/>
</dbReference>
<evidence type="ECO:0000313" key="7">
    <source>
        <dbReference type="EMBL" id="KRK81318.1"/>
    </source>
</evidence>
<evidence type="ECO:0000256" key="1">
    <source>
        <dbReference type="ARBA" id="ARBA00004141"/>
    </source>
</evidence>
<evidence type="ECO:0000256" key="4">
    <source>
        <dbReference type="ARBA" id="ARBA00023136"/>
    </source>
</evidence>
<protein>
    <submittedName>
        <fullName evidence="7">ABC transporter, permease</fullName>
    </submittedName>
</protein>
<dbReference type="InterPro" id="IPR013525">
    <property type="entry name" value="ABC2_TM"/>
</dbReference>
<feature type="domain" description="ABC-2 type transporter transmembrane" evidence="6">
    <location>
        <begin position="32"/>
        <end position="212"/>
    </location>
</feature>
<dbReference type="EMBL" id="AZDZ01000001">
    <property type="protein sequence ID" value="KRK81318.1"/>
    <property type="molecule type" value="Genomic_DNA"/>
</dbReference>
<keyword evidence="2 5" id="KW-0812">Transmembrane</keyword>
<feature type="transmembrane region" description="Helical" evidence="5">
    <location>
        <begin position="196"/>
        <end position="214"/>
    </location>
</feature>
<evidence type="ECO:0000256" key="5">
    <source>
        <dbReference type="SAM" id="Phobius"/>
    </source>
</evidence>
<keyword evidence="8" id="KW-1185">Reference proteome</keyword>
<feature type="transmembrane region" description="Helical" evidence="5">
    <location>
        <begin position="78"/>
        <end position="101"/>
    </location>
</feature>
<gene>
    <name evidence="7" type="ORF">FD03_GL000911</name>
</gene>
<organism evidence="7 8">
    <name type="scientific">Companilactobacillus nodensis DSM 19682 = JCM 14932 = NBRC 107160</name>
    <dbReference type="NCBI Taxonomy" id="1423775"/>
    <lineage>
        <taxon>Bacteria</taxon>
        <taxon>Bacillati</taxon>
        <taxon>Bacillota</taxon>
        <taxon>Bacilli</taxon>
        <taxon>Lactobacillales</taxon>
        <taxon>Lactobacillaceae</taxon>
        <taxon>Companilactobacillus</taxon>
    </lineage>
</organism>
<reference evidence="7 8" key="1">
    <citation type="journal article" date="2015" name="Genome Announc.">
        <title>Expanding the biotechnology potential of lactobacilli through comparative genomics of 213 strains and associated genera.</title>
        <authorList>
            <person name="Sun Z."/>
            <person name="Harris H.M."/>
            <person name="McCann A."/>
            <person name="Guo C."/>
            <person name="Argimon S."/>
            <person name="Zhang W."/>
            <person name="Yang X."/>
            <person name="Jeffery I.B."/>
            <person name="Cooney J.C."/>
            <person name="Kagawa T.F."/>
            <person name="Liu W."/>
            <person name="Song Y."/>
            <person name="Salvetti E."/>
            <person name="Wrobel A."/>
            <person name="Rasinkangas P."/>
            <person name="Parkhill J."/>
            <person name="Rea M.C."/>
            <person name="O'Sullivan O."/>
            <person name="Ritari J."/>
            <person name="Douillard F.P."/>
            <person name="Paul Ross R."/>
            <person name="Yang R."/>
            <person name="Briner A.E."/>
            <person name="Felis G.E."/>
            <person name="de Vos W.M."/>
            <person name="Barrangou R."/>
            <person name="Klaenhammer T.R."/>
            <person name="Caufield P.W."/>
            <person name="Cui Y."/>
            <person name="Zhang H."/>
            <person name="O'Toole P.W."/>
        </authorList>
    </citation>
    <scope>NUCLEOTIDE SEQUENCE [LARGE SCALE GENOMIC DNA]</scope>
    <source>
        <strain evidence="7 8">DSM 19682</strain>
    </source>
</reference>
<dbReference type="AlphaFoldDB" id="A0A0R1KCH8"/>
<evidence type="ECO:0000313" key="8">
    <source>
        <dbReference type="Proteomes" id="UP000051248"/>
    </source>
</evidence>
<dbReference type="PATRIC" id="fig|1423775.4.peg.937"/>
<feature type="transmembrane region" description="Helical" evidence="5">
    <location>
        <begin position="113"/>
        <end position="134"/>
    </location>
</feature>
<comment type="subcellular location">
    <subcellularLocation>
        <location evidence="1">Membrane</location>
        <topology evidence="1">Multi-pass membrane protein</topology>
    </subcellularLocation>
</comment>
<keyword evidence="3 5" id="KW-1133">Transmembrane helix</keyword>
<dbReference type="STRING" id="1423775.FD03_GL000911"/>
<evidence type="ECO:0000256" key="2">
    <source>
        <dbReference type="ARBA" id="ARBA00022692"/>
    </source>
</evidence>
<dbReference type="GO" id="GO:0016020">
    <property type="term" value="C:membrane"/>
    <property type="evidence" value="ECO:0007669"/>
    <property type="project" value="UniProtKB-SubCell"/>
</dbReference>
<dbReference type="eggNOG" id="COG0842">
    <property type="taxonomic scope" value="Bacteria"/>
</dbReference>
<evidence type="ECO:0000259" key="6">
    <source>
        <dbReference type="Pfam" id="PF12698"/>
    </source>
</evidence>
<name>A0A0R1KCH8_9LACO</name>
<keyword evidence="4 5" id="KW-0472">Membrane</keyword>
<dbReference type="Proteomes" id="UP000051248">
    <property type="component" value="Unassembled WGS sequence"/>
</dbReference>
<feature type="transmembrane region" description="Helical" evidence="5">
    <location>
        <begin position="40"/>
        <end position="57"/>
    </location>
</feature>
<proteinExistence type="predicted"/>
<accession>A0A0R1KCH8</accession>
<comment type="caution">
    <text evidence="7">The sequence shown here is derived from an EMBL/GenBank/DDBJ whole genome shotgun (WGS) entry which is preliminary data.</text>
</comment>
<dbReference type="Pfam" id="PF12698">
    <property type="entry name" value="ABC2_membrane_3"/>
    <property type="match status" value="1"/>
</dbReference>